<dbReference type="Pfam" id="PF22920">
    <property type="entry name" value="UvrC_RNaseH"/>
    <property type="match status" value="1"/>
</dbReference>
<dbReference type="AlphaFoldDB" id="A0A419SV78"/>
<gene>
    <name evidence="3" type="ORF">BET03_06150</name>
</gene>
<feature type="domain" description="GIY-YIG" evidence="2">
    <location>
        <begin position="1"/>
        <end position="36"/>
    </location>
</feature>
<dbReference type="EMBL" id="MCIB01000038">
    <property type="protein sequence ID" value="RKD29126.1"/>
    <property type="molecule type" value="Genomic_DNA"/>
</dbReference>
<keyword evidence="4" id="KW-1185">Reference proteome</keyword>
<dbReference type="InterPro" id="IPR050066">
    <property type="entry name" value="UvrABC_protein_C"/>
</dbReference>
<dbReference type="PANTHER" id="PTHR30562">
    <property type="entry name" value="UVRC/OXIDOREDUCTASE"/>
    <property type="match status" value="1"/>
</dbReference>
<dbReference type="Proteomes" id="UP000284177">
    <property type="component" value="Unassembled WGS sequence"/>
</dbReference>
<accession>A0A419SV78</accession>
<dbReference type="SUPFAM" id="SSF82771">
    <property type="entry name" value="GIY-YIG endonuclease"/>
    <property type="match status" value="1"/>
</dbReference>
<evidence type="ECO:0000259" key="2">
    <source>
        <dbReference type="PROSITE" id="PS50164"/>
    </source>
</evidence>
<dbReference type="Gene3D" id="4.10.860.10">
    <property type="entry name" value="UVR domain"/>
    <property type="match status" value="1"/>
</dbReference>
<dbReference type="RefSeq" id="WP_120170587.1">
    <property type="nucleotide sequence ID" value="NZ_MCIB01000038.1"/>
</dbReference>
<dbReference type="InterPro" id="IPR001943">
    <property type="entry name" value="UVR_dom"/>
</dbReference>
<dbReference type="InterPro" id="IPR000305">
    <property type="entry name" value="GIY-YIG_endonuc"/>
</dbReference>
<dbReference type="Gene3D" id="3.40.1440.10">
    <property type="entry name" value="GIY-YIG endonuclease"/>
    <property type="match status" value="1"/>
</dbReference>
<feature type="domain" description="UVR" evidence="1">
    <location>
        <begin position="145"/>
        <end position="180"/>
    </location>
</feature>
<reference evidence="3 4" key="1">
    <citation type="submission" date="2016-08" db="EMBL/GenBank/DDBJ databases">
        <title>Novel Firmicutes and Novel Genomes.</title>
        <authorList>
            <person name="Poppleton D.I."/>
            <person name="Gribaldo S."/>
        </authorList>
    </citation>
    <scope>NUCLEOTIDE SEQUENCE [LARGE SCALE GENOMIC DNA]</scope>
    <source>
        <strain evidence="3 4">CTT3</strain>
    </source>
</reference>
<dbReference type="PROSITE" id="PS50151">
    <property type="entry name" value="UVR"/>
    <property type="match status" value="1"/>
</dbReference>
<dbReference type="OrthoDB" id="9804933at2"/>
<organism evidence="3 4">
    <name type="scientific">Thermohalobacter berrensis</name>
    <dbReference type="NCBI Taxonomy" id="99594"/>
    <lineage>
        <taxon>Bacteria</taxon>
        <taxon>Bacillati</taxon>
        <taxon>Bacillota</taxon>
        <taxon>Tissierellia</taxon>
        <taxon>Tissierellales</taxon>
        <taxon>Thermohalobacteraceae</taxon>
        <taxon>Thermohalobacter</taxon>
    </lineage>
</organism>
<dbReference type="PANTHER" id="PTHR30562:SF1">
    <property type="entry name" value="UVRABC SYSTEM PROTEIN C"/>
    <property type="match status" value="1"/>
</dbReference>
<protein>
    <recommendedName>
        <fullName evidence="5">Excinuclease ABC subunit C</fullName>
    </recommendedName>
</protein>
<evidence type="ECO:0000313" key="3">
    <source>
        <dbReference type="EMBL" id="RKD29126.1"/>
    </source>
</evidence>
<sequence length="308" mass="36829">MIVNIDDLDYIITDTELEALLLENKLIKRYKPRYNTLLKNYKNYPYIKINLKDKFPKLEIAKDIKDDNAKYFGPYTRNSCVYEAIECLKEIFPIRRCNKKFTKTSEPCLNFHLKKCLGPCYGKVSQNEYFQLINKIIMFLKGKNCNVIKEIEKKMHKEAEKKNFEKALKLKNQIKSLRHIINKQKAVNLALLDYDIIAFIEREDGFINILFVRWGQMLGKFSTNIYDYNKKEIERFIKKYYATDWIRKKHKLVLQEKIDEIQIIESYLSLNKINNIKIKHKINRNIVDEATDKIINSLNRFKKFKASL</sequence>
<evidence type="ECO:0008006" key="5">
    <source>
        <dbReference type="Google" id="ProtNLM"/>
    </source>
</evidence>
<dbReference type="SUPFAM" id="SSF46600">
    <property type="entry name" value="C-terminal UvrC-binding domain of UvrB"/>
    <property type="match status" value="1"/>
</dbReference>
<dbReference type="GO" id="GO:0006974">
    <property type="term" value="P:DNA damage response"/>
    <property type="evidence" value="ECO:0007669"/>
    <property type="project" value="TreeGrafter"/>
</dbReference>
<dbReference type="GO" id="GO:0009380">
    <property type="term" value="C:excinuclease repair complex"/>
    <property type="evidence" value="ECO:0007669"/>
    <property type="project" value="TreeGrafter"/>
</dbReference>
<comment type="caution">
    <text evidence="3">The sequence shown here is derived from an EMBL/GenBank/DDBJ whole genome shotgun (WGS) entry which is preliminary data.</text>
</comment>
<dbReference type="PROSITE" id="PS50164">
    <property type="entry name" value="GIY_YIG"/>
    <property type="match status" value="1"/>
</dbReference>
<dbReference type="Pfam" id="PF02151">
    <property type="entry name" value="UVR"/>
    <property type="match status" value="1"/>
</dbReference>
<dbReference type="InterPro" id="IPR035901">
    <property type="entry name" value="GIY-YIG_endonuc_sf"/>
</dbReference>
<evidence type="ECO:0000313" key="4">
    <source>
        <dbReference type="Proteomes" id="UP000284177"/>
    </source>
</evidence>
<evidence type="ECO:0000259" key="1">
    <source>
        <dbReference type="PROSITE" id="PS50151"/>
    </source>
</evidence>
<name>A0A419SV78_9FIRM</name>
<dbReference type="InterPro" id="IPR036876">
    <property type="entry name" value="UVR_dom_sf"/>
</dbReference>
<proteinExistence type="predicted"/>